<name>A0A2G8KS03_STIJA</name>
<organism evidence="3 4">
    <name type="scientific">Stichopus japonicus</name>
    <name type="common">Sea cucumber</name>
    <dbReference type="NCBI Taxonomy" id="307972"/>
    <lineage>
        <taxon>Eukaryota</taxon>
        <taxon>Metazoa</taxon>
        <taxon>Echinodermata</taxon>
        <taxon>Eleutherozoa</taxon>
        <taxon>Echinozoa</taxon>
        <taxon>Holothuroidea</taxon>
        <taxon>Aspidochirotacea</taxon>
        <taxon>Aspidochirotida</taxon>
        <taxon>Stichopodidae</taxon>
        <taxon>Apostichopus</taxon>
    </lineage>
</organism>
<keyword evidence="2" id="KW-1133">Transmembrane helix</keyword>
<feature type="transmembrane region" description="Helical" evidence="2">
    <location>
        <begin position="20"/>
        <end position="45"/>
    </location>
</feature>
<comment type="caution">
    <text evidence="3">The sequence shown here is derived from an EMBL/GenBank/DDBJ whole genome shotgun (WGS) entry which is preliminary data.</text>
</comment>
<gene>
    <name evidence="3" type="ORF">BSL78_12319</name>
</gene>
<evidence type="ECO:0000256" key="2">
    <source>
        <dbReference type="SAM" id="Phobius"/>
    </source>
</evidence>
<accession>A0A2G8KS03</accession>
<sequence>MKSLPYAEWPPLDTFPSYLEVAMVTVGGLVTCSVIVMACTFCPFLRKFKPNGTDGGSDMPPGHYVEEFYANPAFMELPFDGSNTNPSDLPYYEPTLDINYQTNMEKTTSISSTTNHTIIPPKTVVTTVTGPAPYQMEPKYYVQSNACISSTSDDIGNSAIKGAANNNSSISKDDGAEEVEAKNTNGFRLTESLSTDVVYAIREQPSLSGTKTGGRRRLAKYREFRNGEDGNQPVTTQWR</sequence>
<proteinExistence type="predicted"/>
<dbReference type="Proteomes" id="UP000230750">
    <property type="component" value="Unassembled WGS sequence"/>
</dbReference>
<keyword evidence="2" id="KW-0472">Membrane</keyword>
<protein>
    <submittedName>
        <fullName evidence="3">Uncharacterized protein</fullName>
    </submittedName>
</protein>
<evidence type="ECO:0000313" key="4">
    <source>
        <dbReference type="Proteomes" id="UP000230750"/>
    </source>
</evidence>
<keyword evidence="2" id="KW-0812">Transmembrane</keyword>
<keyword evidence="4" id="KW-1185">Reference proteome</keyword>
<dbReference type="OrthoDB" id="10674008at2759"/>
<reference evidence="3 4" key="1">
    <citation type="journal article" date="2017" name="PLoS Biol.">
        <title>The sea cucumber genome provides insights into morphological evolution and visceral regeneration.</title>
        <authorList>
            <person name="Zhang X."/>
            <person name="Sun L."/>
            <person name="Yuan J."/>
            <person name="Sun Y."/>
            <person name="Gao Y."/>
            <person name="Zhang L."/>
            <person name="Li S."/>
            <person name="Dai H."/>
            <person name="Hamel J.F."/>
            <person name="Liu C."/>
            <person name="Yu Y."/>
            <person name="Liu S."/>
            <person name="Lin W."/>
            <person name="Guo K."/>
            <person name="Jin S."/>
            <person name="Xu P."/>
            <person name="Storey K.B."/>
            <person name="Huan P."/>
            <person name="Zhang T."/>
            <person name="Zhou Y."/>
            <person name="Zhang J."/>
            <person name="Lin C."/>
            <person name="Li X."/>
            <person name="Xing L."/>
            <person name="Huo D."/>
            <person name="Sun M."/>
            <person name="Wang L."/>
            <person name="Mercier A."/>
            <person name="Li F."/>
            <person name="Yang H."/>
            <person name="Xiang J."/>
        </authorList>
    </citation>
    <scope>NUCLEOTIDE SEQUENCE [LARGE SCALE GENOMIC DNA]</scope>
    <source>
        <strain evidence="3">Shaxun</strain>
        <tissue evidence="3">Muscle</tissue>
    </source>
</reference>
<dbReference type="AlphaFoldDB" id="A0A2G8KS03"/>
<evidence type="ECO:0000256" key="1">
    <source>
        <dbReference type="SAM" id="MobiDB-lite"/>
    </source>
</evidence>
<feature type="region of interest" description="Disordered" evidence="1">
    <location>
        <begin position="206"/>
        <end position="239"/>
    </location>
</feature>
<evidence type="ECO:0000313" key="3">
    <source>
        <dbReference type="EMBL" id="PIK50789.1"/>
    </source>
</evidence>
<dbReference type="EMBL" id="MRZV01000404">
    <property type="protein sequence ID" value="PIK50789.1"/>
    <property type="molecule type" value="Genomic_DNA"/>
</dbReference>